<accession>K0SZZ7</accession>
<evidence type="ECO:0000313" key="2">
    <source>
        <dbReference type="Proteomes" id="UP000266841"/>
    </source>
</evidence>
<organism evidence="1 2">
    <name type="scientific">Thalassiosira oceanica</name>
    <name type="common">Marine diatom</name>
    <dbReference type="NCBI Taxonomy" id="159749"/>
    <lineage>
        <taxon>Eukaryota</taxon>
        <taxon>Sar</taxon>
        <taxon>Stramenopiles</taxon>
        <taxon>Ochrophyta</taxon>
        <taxon>Bacillariophyta</taxon>
        <taxon>Coscinodiscophyceae</taxon>
        <taxon>Thalassiosirophycidae</taxon>
        <taxon>Thalassiosirales</taxon>
        <taxon>Thalassiosiraceae</taxon>
        <taxon>Thalassiosira</taxon>
    </lineage>
</organism>
<feature type="non-terminal residue" evidence="1">
    <location>
        <position position="1"/>
    </location>
</feature>
<dbReference type="Proteomes" id="UP000266841">
    <property type="component" value="Unassembled WGS sequence"/>
</dbReference>
<gene>
    <name evidence="1" type="ORF">THAOC_06549</name>
</gene>
<protein>
    <submittedName>
        <fullName evidence="1">Uncharacterized protein</fullName>
    </submittedName>
</protein>
<proteinExistence type="predicted"/>
<dbReference type="AlphaFoldDB" id="K0SZZ7"/>
<dbReference type="EMBL" id="AGNL01006543">
    <property type="protein sequence ID" value="EJK71963.1"/>
    <property type="molecule type" value="Genomic_DNA"/>
</dbReference>
<evidence type="ECO:0000313" key="1">
    <source>
        <dbReference type="EMBL" id="EJK71963.1"/>
    </source>
</evidence>
<keyword evidence="2" id="KW-1185">Reference proteome</keyword>
<comment type="caution">
    <text evidence="1">The sequence shown here is derived from an EMBL/GenBank/DDBJ whole genome shotgun (WGS) entry which is preliminary data.</text>
</comment>
<reference evidence="1 2" key="1">
    <citation type="journal article" date="2012" name="Genome Biol.">
        <title>Genome and low-iron response of an oceanic diatom adapted to chronic iron limitation.</title>
        <authorList>
            <person name="Lommer M."/>
            <person name="Specht M."/>
            <person name="Roy A.S."/>
            <person name="Kraemer L."/>
            <person name="Andreson R."/>
            <person name="Gutowska M.A."/>
            <person name="Wolf J."/>
            <person name="Bergner S.V."/>
            <person name="Schilhabel M.B."/>
            <person name="Klostermeier U.C."/>
            <person name="Beiko R.G."/>
            <person name="Rosenstiel P."/>
            <person name="Hippler M."/>
            <person name="Laroche J."/>
        </authorList>
    </citation>
    <scope>NUCLEOTIDE SEQUENCE [LARGE SCALE GENOMIC DNA]</scope>
    <source>
        <strain evidence="1 2">CCMP1005</strain>
    </source>
</reference>
<name>K0SZZ7_THAOC</name>
<sequence>GARLARGDGVGGGGGRAVRARASAEEGFAKIGLRCLIPPHPEYDEIKARRECRQSLYLICSSMYRWLLLAVTESNSYQKAKTGECGNRIHDLVHAKHALYQLS</sequence>